<dbReference type="Pfam" id="PF07238">
    <property type="entry name" value="PilZ"/>
    <property type="match status" value="1"/>
</dbReference>
<name>A0ABT7PJX4_9BACT</name>
<dbReference type="Proteomes" id="UP001239462">
    <property type="component" value="Unassembled WGS sequence"/>
</dbReference>
<dbReference type="InterPro" id="IPR009875">
    <property type="entry name" value="PilZ_domain"/>
</dbReference>
<dbReference type="EMBL" id="JASZZN010000010">
    <property type="protein sequence ID" value="MDM4016806.1"/>
    <property type="molecule type" value="Genomic_DNA"/>
</dbReference>
<reference evidence="2 3" key="1">
    <citation type="submission" date="2023-06" db="EMBL/GenBank/DDBJ databases">
        <title>Roseiconus lacunae JC819 isolated from Gulf of Mannar region, Tamil Nadu.</title>
        <authorList>
            <person name="Pk S."/>
            <person name="Ch S."/>
            <person name="Ch V.R."/>
        </authorList>
    </citation>
    <scope>NUCLEOTIDE SEQUENCE [LARGE SCALE GENOMIC DNA]</scope>
    <source>
        <strain evidence="2 3">JC819</strain>
    </source>
</reference>
<dbReference type="RefSeq" id="WP_149499334.1">
    <property type="nucleotide sequence ID" value="NZ_CP141221.1"/>
</dbReference>
<keyword evidence="3" id="KW-1185">Reference proteome</keyword>
<feature type="domain" description="PilZ" evidence="1">
    <location>
        <begin position="31"/>
        <end position="118"/>
    </location>
</feature>
<organism evidence="2 3">
    <name type="scientific">Roseiconus lacunae</name>
    <dbReference type="NCBI Taxonomy" id="2605694"/>
    <lineage>
        <taxon>Bacteria</taxon>
        <taxon>Pseudomonadati</taxon>
        <taxon>Planctomycetota</taxon>
        <taxon>Planctomycetia</taxon>
        <taxon>Pirellulales</taxon>
        <taxon>Pirellulaceae</taxon>
        <taxon>Roseiconus</taxon>
    </lineage>
</organism>
<gene>
    <name evidence="2" type="ORF">QTN89_15275</name>
</gene>
<proteinExistence type="predicted"/>
<accession>A0ABT7PJX4</accession>
<sequence>MLRLSGSAPNLDVENAVRDILDEDAMYDNENRNTYRESLVRPVTLMIRGESDSIPAFSRKISCSGIGLVTAVPVPEGATAVLTVESLKGESLKLLAQCRWCRPFGRRWQISGWQFINLHR</sequence>
<comment type="caution">
    <text evidence="2">The sequence shown here is derived from an EMBL/GenBank/DDBJ whole genome shotgun (WGS) entry which is preliminary data.</text>
</comment>
<protein>
    <submittedName>
        <fullName evidence="2">PilZ domain-containing protein</fullName>
    </submittedName>
</protein>
<evidence type="ECO:0000259" key="1">
    <source>
        <dbReference type="Pfam" id="PF07238"/>
    </source>
</evidence>
<evidence type="ECO:0000313" key="2">
    <source>
        <dbReference type="EMBL" id="MDM4016806.1"/>
    </source>
</evidence>
<evidence type="ECO:0000313" key="3">
    <source>
        <dbReference type="Proteomes" id="UP001239462"/>
    </source>
</evidence>